<gene>
    <name evidence="1" type="ORF">EPJ80_11450</name>
</gene>
<dbReference type="EMBL" id="SAXT01000006">
    <property type="protein sequence ID" value="TXJ11222.1"/>
    <property type="molecule type" value="Genomic_DNA"/>
</dbReference>
<dbReference type="AlphaFoldDB" id="A0A5C8CHP9"/>
<dbReference type="RefSeq" id="WP_147759075.1">
    <property type="nucleotide sequence ID" value="NZ_SAXT01000006.1"/>
</dbReference>
<proteinExistence type="predicted"/>
<name>A0A5C8CHP9_9SPIR</name>
<dbReference type="Proteomes" id="UP000325116">
    <property type="component" value="Unassembled WGS sequence"/>
</dbReference>
<reference evidence="1 2" key="1">
    <citation type="journal article" date="1992" name="Lakartidningen">
        <title>[Penicillin V and not amoxicillin is the first choice preparation in acute otitis].</title>
        <authorList>
            <person name="Kamme C."/>
            <person name="Lundgren K."/>
            <person name="Prellner K."/>
        </authorList>
    </citation>
    <scope>NUCLEOTIDE SEQUENCE [LARGE SCALE GENOMIC DNA]</scope>
    <source>
        <strain evidence="1 2">W1</strain>
    </source>
</reference>
<organism evidence="1 2">
    <name type="scientific">Brachyspira aalborgi</name>
    <dbReference type="NCBI Taxonomy" id="29522"/>
    <lineage>
        <taxon>Bacteria</taxon>
        <taxon>Pseudomonadati</taxon>
        <taxon>Spirochaetota</taxon>
        <taxon>Spirochaetia</taxon>
        <taxon>Brachyspirales</taxon>
        <taxon>Brachyspiraceae</taxon>
        <taxon>Brachyspira</taxon>
    </lineage>
</organism>
<protein>
    <submittedName>
        <fullName evidence="1">Uncharacterized protein</fullName>
    </submittedName>
</protein>
<accession>A0A5C8CHP9</accession>
<comment type="caution">
    <text evidence="1">The sequence shown here is derived from an EMBL/GenBank/DDBJ whole genome shotgun (WGS) entry which is preliminary data.</text>
</comment>
<sequence length="239" mass="27795">MAYYKGLTSWHFTIDSGYKRYYFDNDANITNIYIKGKIETNCIFWGMLPENPQIACYYYKKSDGKIEVLNSLMYENGLIKDKVSIWNKDGSISRNEGLAKKSRDAVLKSTKTNSTYDNTKLKPSQTDSKDASEWKEQMKNKVLNGQTPYYKQANFYFDNIGNLTIKYTNNTTEINDKYTFWGATNCKGDLYGLYYISNNLNMYYEVIDISTNCKCNNGPFLRKTLFLKKVKNMNMIIQG</sequence>
<evidence type="ECO:0000313" key="1">
    <source>
        <dbReference type="EMBL" id="TXJ11222.1"/>
    </source>
</evidence>
<evidence type="ECO:0000313" key="2">
    <source>
        <dbReference type="Proteomes" id="UP000325116"/>
    </source>
</evidence>